<evidence type="ECO:0008006" key="4">
    <source>
        <dbReference type="Google" id="ProtNLM"/>
    </source>
</evidence>
<dbReference type="Proteomes" id="UP000284706">
    <property type="component" value="Unassembled WGS sequence"/>
</dbReference>
<keyword evidence="3" id="KW-1185">Reference proteome</keyword>
<dbReference type="InParanoid" id="A0A409YKG6"/>
<dbReference type="AlphaFoldDB" id="A0A409YKG6"/>
<organism evidence="2 3">
    <name type="scientific">Gymnopilus dilepis</name>
    <dbReference type="NCBI Taxonomy" id="231916"/>
    <lineage>
        <taxon>Eukaryota</taxon>
        <taxon>Fungi</taxon>
        <taxon>Dikarya</taxon>
        <taxon>Basidiomycota</taxon>
        <taxon>Agaricomycotina</taxon>
        <taxon>Agaricomycetes</taxon>
        <taxon>Agaricomycetidae</taxon>
        <taxon>Agaricales</taxon>
        <taxon>Agaricineae</taxon>
        <taxon>Hymenogastraceae</taxon>
        <taxon>Gymnopilus</taxon>
    </lineage>
</organism>
<evidence type="ECO:0000313" key="2">
    <source>
        <dbReference type="EMBL" id="PPR03518.1"/>
    </source>
</evidence>
<name>A0A409YKG6_9AGAR</name>
<protein>
    <recommendedName>
        <fullName evidence="4">Cadherin domain-containing protein</fullName>
    </recommendedName>
</protein>
<sequence>MSDDTLPHQPQLVNPGNDPFGPALEDLGEQDGTSFVWDTNVASGTSVSFALKDSTGAIALTAPETVQ</sequence>
<evidence type="ECO:0000313" key="3">
    <source>
        <dbReference type="Proteomes" id="UP000284706"/>
    </source>
</evidence>
<evidence type="ECO:0000256" key="1">
    <source>
        <dbReference type="SAM" id="MobiDB-lite"/>
    </source>
</evidence>
<proteinExistence type="predicted"/>
<dbReference type="OrthoDB" id="3051681at2759"/>
<accession>A0A409YKG6</accession>
<feature type="region of interest" description="Disordered" evidence="1">
    <location>
        <begin position="1"/>
        <end position="23"/>
    </location>
</feature>
<dbReference type="EMBL" id="NHYE01000730">
    <property type="protein sequence ID" value="PPR03518.1"/>
    <property type="molecule type" value="Genomic_DNA"/>
</dbReference>
<comment type="caution">
    <text evidence="2">The sequence shown here is derived from an EMBL/GenBank/DDBJ whole genome shotgun (WGS) entry which is preliminary data.</text>
</comment>
<gene>
    <name evidence="2" type="ORF">CVT26_007916</name>
</gene>
<reference evidence="2 3" key="1">
    <citation type="journal article" date="2018" name="Evol. Lett.">
        <title>Horizontal gene cluster transfer increased hallucinogenic mushroom diversity.</title>
        <authorList>
            <person name="Reynolds H.T."/>
            <person name="Vijayakumar V."/>
            <person name="Gluck-Thaler E."/>
            <person name="Korotkin H.B."/>
            <person name="Matheny P.B."/>
            <person name="Slot J.C."/>
        </authorList>
    </citation>
    <scope>NUCLEOTIDE SEQUENCE [LARGE SCALE GENOMIC DNA]</scope>
    <source>
        <strain evidence="2 3">SRW20</strain>
    </source>
</reference>